<reference evidence="1 2" key="1">
    <citation type="submission" date="2024-04" db="EMBL/GenBank/DDBJ databases">
        <title>Okeanomitos corallinicola gen. &amp; sp. nov. (Nostocales, Cyanobacteria), a new toxic marine heterocyst-forming cyanobacterium from a coral reef.</title>
        <authorList>
            <person name="Li H."/>
            <person name="Li R."/>
            <person name="Kang J."/>
            <person name="Hii K.S."/>
            <person name="Mohamed H.F."/>
            <person name="Xu X."/>
            <person name="Luo Z."/>
        </authorList>
    </citation>
    <scope>NUCLEOTIDE SEQUENCE [LARGE SCALE GENOMIC DNA]</scope>
    <source>
        <strain evidence="1 2">TIOX110</strain>
    </source>
</reference>
<gene>
    <name evidence="1" type="ORF">WJM97_13960</name>
</gene>
<evidence type="ECO:0000313" key="1">
    <source>
        <dbReference type="EMBL" id="WZB86502.1"/>
    </source>
</evidence>
<protein>
    <submittedName>
        <fullName evidence="1">Uncharacterized protein</fullName>
    </submittedName>
</protein>
<evidence type="ECO:0000313" key="2">
    <source>
        <dbReference type="Proteomes" id="UP001483337"/>
    </source>
</evidence>
<sequence length="250" mass="27697">MAQTVNLSTYELLVKPIIDSPAPPNRTVIQGYFLTIANPTFSNLEIQLSFTALTPFFNSSTFAAFWDVDGTNNELVPIVDFPCLRTYRFKLPALDTGLFLFLPDVRNGRVVASRSTEIRGYVRLSIPSASRIPSDNSMRTLLISAQQRGTFLPQGNINAPAVGDFDQLSYSLPLANGGSEVTLETDINSNSISSLTLIPRQEIFDAIEKEPSLLSSISSDQFSQQISKLNPDEQRQMLNILLEKFDVKQA</sequence>
<dbReference type="EMBL" id="CP150886">
    <property type="protein sequence ID" value="WZB86502.1"/>
    <property type="molecule type" value="Genomic_DNA"/>
</dbReference>
<dbReference type="Proteomes" id="UP001483337">
    <property type="component" value="Chromosome"/>
</dbReference>
<organism evidence="1 2">
    <name type="scientific">Okeanomitos corallinicola TIOX110</name>
    <dbReference type="NCBI Taxonomy" id="3133117"/>
    <lineage>
        <taxon>Bacteria</taxon>
        <taxon>Bacillati</taxon>
        <taxon>Cyanobacteriota</taxon>
        <taxon>Cyanophyceae</taxon>
        <taxon>Nostocales</taxon>
        <taxon>Aphanizomenonaceae</taxon>
        <taxon>Okeanomitos</taxon>
    </lineage>
</organism>
<keyword evidence="2" id="KW-1185">Reference proteome</keyword>
<accession>A0ABZ2UMY2</accession>
<proteinExistence type="predicted"/>
<dbReference type="RefSeq" id="WP_353929416.1">
    <property type="nucleotide sequence ID" value="NZ_CP150886.1"/>
</dbReference>
<name>A0ABZ2UMY2_9CYAN</name>